<evidence type="ECO:0000256" key="1">
    <source>
        <dbReference type="SAM" id="SignalP"/>
    </source>
</evidence>
<keyword evidence="1" id="KW-0732">Signal</keyword>
<gene>
    <name evidence="2" type="ORF">OKJ99_13110</name>
</gene>
<dbReference type="EMBL" id="JAOZYC010000093">
    <property type="protein sequence ID" value="MEB8338437.1"/>
    <property type="molecule type" value="Genomic_DNA"/>
</dbReference>
<name>A0ABU6F349_9ACTN</name>
<comment type="caution">
    <text evidence="2">The sequence shown here is derived from an EMBL/GenBank/DDBJ whole genome shotgun (WGS) entry which is preliminary data.</text>
</comment>
<reference evidence="2 3" key="1">
    <citation type="submission" date="2022-10" db="EMBL/GenBank/DDBJ databases">
        <authorList>
            <person name="Xie J."/>
            <person name="Shen N."/>
        </authorList>
    </citation>
    <scope>NUCLEOTIDE SEQUENCE [LARGE SCALE GENOMIC DNA]</scope>
    <source>
        <strain evidence="2 3">YIM65594</strain>
    </source>
</reference>
<dbReference type="PANTHER" id="PTHR32015">
    <property type="entry name" value="FASTING INDUCED LIPASE"/>
    <property type="match status" value="1"/>
</dbReference>
<dbReference type="InterPro" id="IPR029058">
    <property type="entry name" value="AB_hydrolase_fold"/>
</dbReference>
<evidence type="ECO:0000313" key="3">
    <source>
        <dbReference type="Proteomes" id="UP001354931"/>
    </source>
</evidence>
<sequence length="323" mass="33921">MRRRIFCTAAAGALGIAGLVSLGSPHATATEEQRPVEYNFTKGFLAGVFKAGEAPPGANDWGCKPSAEHPRPVVLIHGTLENMHGNWRGAAPLLANNGYCVFAFNYGADKATSPIQGTAHVKDGAARLGAFVDKVRGATGTAEVDLVGHSQGGGPLPRTYLKDDPSAAGKVDKLVGITPSNHGTTLSGITELGRQLHLLQPMNGFLDKTAPALVEQEIGSDFNKALDAGGDTVPGVDYTVIATKYDEVVTPYTNAFLKAGPGATVRNIRLQDTCAKDYSDHLEAPYDPITLTHVLNALDPAHPRAVKCRTVLPLTGPTGPVDQ</sequence>
<accession>A0ABU6F349</accession>
<dbReference type="PANTHER" id="PTHR32015:SF1">
    <property type="entry name" value="LIPASE"/>
    <property type="match status" value="1"/>
</dbReference>
<proteinExistence type="predicted"/>
<dbReference type="InterPro" id="IPR002918">
    <property type="entry name" value="Lipase_EstA/Esterase_EstB"/>
</dbReference>
<dbReference type="Gene3D" id="3.40.50.1820">
    <property type="entry name" value="alpha/beta hydrolase"/>
    <property type="match status" value="1"/>
</dbReference>
<dbReference type="Proteomes" id="UP001354931">
    <property type="component" value="Unassembled WGS sequence"/>
</dbReference>
<dbReference type="Pfam" id="PF01674">
    <property type="entry name" value="Lipase_2"/>
    <property type="match status" value="1"/>
</dbReference>
<protein>
    <submittedName>
        <fullName evidence="2">Lipase family protein</fullName>
    </submittedName>
</protein>
<feature type="chain" id="PRO_5046119272" evidence="1">
    <location>
        <begin position="30"/>
        <end position="323"/>
    </location>
</feature>
<evidence type="ECO:0000313" key="2">
    <source>
        <dbReference type="EMBL" id="MEB8338437.1"/>
    </source>
</evidence>
<dbReference type="SUPFAM" id="SSF53474">
    <property type="entry name" value="alpha/beta-Hydrolases"/>
    <property type="match status" value="1"/>
</dbReference>
<dbReference type="RefSeq" id="WP_326016221.1">
    <property type="nucleotide sequence ID" value="NZ_JAOZYC010000093.1"/>
</dbReference>
<feature type="signal peptide" evidence="1">
    <location>
        <begin position="1"/>
        <end position="29"/>
    </location>
</feature>
<organism evidence="2 3">
    <name type="scientific">Streptomyces endophyticus</name>
    <dbReference type="NCBI Taxonomy" id="714166"/>
    <lineage>
        <taxon>Bacteria</taxon>
        <taxon>Bacillati</taxon>
        <taxon>Actinomycetota</taxon>
        <taxon>Actinomycetes</taxon>
        <taxon>Kitasatosporales</taxon>
        <taxon>Streptomycetaceae</taxon>
        <taxon>Streptomyces</taxon>
    </lineage>
</organism>
<keyword evidence="3" id="KW-1185">Reference proteome</keyword>